<sequence length="464" mass="53559">MEEERRHYIKLVAHSNIDSRLRDSQRVTMNSLNSLIVVFTFATLTVQRGEALYRFIPEDADFIRDCQGEQKMGGVKDLLNLSDFGLSYNDEGIHTNGAFEILWDVEENDRISMHCELKKFVRGTWQPTMFSVIISDFCKQMKDTTSIVYDAWAKHIILEDVRCPAKGRKYVHEPYSISVDFNVRGINMEGRYKIVGIFRAYDKKNREKPNAVCVEAPVFWSQRVTMNSLNGLVVVFTFATLTVQRGEALYRFIPSDVDFVRDCQGGQKMGGVNDFLNLSDFGLSYNDEGIHTDGAFEILWDVEESDRISMHCELKKFVRGTWQPTMFSVIISDFCKEMKDTTSVVYDVWTKHIISEDIQCLAKGRKYVHEPFSLSFDYKVRGINMEGRYKVVSIFRAYDKKNREKPNALGYDSRTEIVYKPLDISPWLRGGLRNCDIKERTPGQKSLNRQSYSVFNAPTISVTI</sequence>
<dbReference type="Proteomes" id="UP000092445">
    <property type="component" value="Unassembled WGS sequence"/>
</dbReference>
<dbReference type="AlphaFoldDB" id="A0A1B0AB31"/>
<name>A0A1B0AB31_GLOPL</name>
<dbReference type="VEuPathDB" id="VectorBase:GPAI039857"/>
<dbReference type="SMART" id="SM00675">
    <property type="entry name" value="DM11"/>
    <property type="match status" value="2"/>
</dbReference>
<accession>A0A1B0AB31</accession>
<evidence type="ECO:0000313" key="1">
    <source>
        <dbReference type="EnsemblMetazoa" id="GPAI039857-PA"/>
    </source>
</evidence>
<reference evidence="1" key="2">
    <citation type="submission" date="2020-05" db="UniProtKB">
        <authorList>
            <consortium name="EnsemblMetazoa"/>
        </authorList>
    </citation>
    <scope>IDENTIFICATION</scope>
    <source>
        <strain evidence="1">IAEA</strain>
    </source>
</reference>
<proteinExistence type="predicted"/>
<evidence type="ECO:0000313" key="2">
    <source>
        <dbReference type="Proteomes" id="UP000092445"/>
    </source>
</evidence>
<organism evidence="1 2">
    <name type="scientific">Glossina pallidipes</name>
    <name type="common">Tsetse fly</name>
    <dbReference type="NCBI Taxonomy" id="7398"/>
    <lineage>
        <taxon>Eukaryota</taxon>
        <taxon>Metazoa</taxon>
        <taxon>Ecdysozoa</taxon>
        <taxon>Arthropoda</taxon>
        <taxon>Hexapoda</taxon>
        <taxon>Insecta</taxon>
        <taxon>Pterygota</taxon>
        <taxon>Neoptera</taxon>
        <taxon>Endopterygota</taxon>
        <taxon>Diptera</taxon>
        <taxon>Brachycera</taxon>
        <taxon>Muscomorpha</taxon>
        <taxon>Hippoboscoidea</taxon>
        <taxon>Glossinidae</taxon>
        <taxon>Glossina</taxon>
    </lineage>
</organism>
<dbReference type="InterPro" id="IPR006601">
    <property type="entry name" value="Uncharacterised_DM11_DROME"/>
</dbReference>
<reference evidence="2" key="1">
    <citation type="submission" date="2014-03" db="EMBL/GenBank/DDBJ databases">
        <authorList>
            <person name="Aksoy S."/>
            <person name="Warren W."/>
            <person name="Wilson R.K."/>
        </authorList>
    </citation>
    <scope>NUCLEOTIDE SEQUENCE [LARGE SCALE GENOMIC DNA]</scope>
    <source>
        <strain evidence="2">IAEA</strain>
    </source>
</reference>
<dbReference type="EnsemblMetazoa" id="GPAI039857-RA">
    <property type="protein sequence ID" value="GPAI039857-PA"/>
    <property type="gene ID" value="GPAI039857"/>
</dbReference>
<keyword evidence="2" id="KW-1185">Reference proteome</keyword>
<protein>
    <submittedName>
        <fullName evidence="1">Uncharacterized protein</fullName>
    </submittedName>
</protein>